<comment type="function">
    <text evidence="8">Catalyzes the hydroxylation of 2-polyprenyl-3-methyl-6-methoxy-1,4-benzoquinol (DMQH2) during ubiquinone biosynthesis. Has also a structural role in the COQ enzyme complex, stabilizing other COQ polypeptides. Involved in lifespan determination in a ubiquinone-independent manner.</text>
</comment>
<keyword evidence="3 8" id="KW-0479">Metal-binding</keyword>
<comment type="subcellular location">
    <subcellularLocation>
        <location evidence="8">Mitochondrion inner membrane</location>
        <topology evidence="8">Peripheral membrane protein</topology>
        <orientation evidence="8">Matrix side</orientation>
    </subcellularLocation>
</comment>
<organism evidence="9">
    <name type="scientific">Pandinus cavimanus</name>
    <name type="common">Tanzanian red clawed scorpion</name>
    <dbReference type="NCBI Taxonomy" id="217261"/>
    <lineage>
        <taxon>Eukaryota</taxon>
        <taxon>Metazoa</taxon>
        <taxon>Ecdysozoa</taxon>
        <taxon>Arthropoda</taxon>
        <taxon>Chelicerata</taxon>
        <taxon>Arachnida</taxon>
        <taxon>Scorpiones</taxon>
        <taxon>Iurida</taxon>
        <taxon>Scorpionoidea</taxon>
        <taxon>Scorpionidae</taxon>
        <taxon>Pandininae</taxon>
        <taxon>Pandinus</taxon>
    </lineage>
</organism>
<feature type="binding site" evidence="8">
    <location>
        <position position="123"/>
    </location>
    <ligand>
        <name>Fe cation</name>
        <dbReference type="ChEBI" id="CHEBI:24875"/>
        <label>2</label>
    </ligand>
</feature>
<evidence type="ECO:0000256" key="3">
    <source>
        <dbReference type="ARBA" id="ARBA00022723"/>
    </source>
</evidence>
<keyword evidence="7 8" id="KW-0472">Membrane</keyword>
<dbReference type="PANTHER" id="PTHR11237:SF4">
    <property type="entry name" value="5-DEMETHOXYUBIQUINONE HYDROXYLASE, MITOCHONDRIAL"/>
    <property type="match status" value="1"/>
</dbReference>
<dbReference type="SMR" id="H2CYP9"/>
<evidence type="ECO:0000256" key="6">
    <source>
        <dbReference type="ARBA" id="ARBA00023033"/>
    </source>
</evidence>
<comment type="pathway">
    <text evidence="1 8">Cofactor biosynthesis; ubiquinone biosynthesis.</text>
</comment>
<feature type="binding site" evidence="8">
    <location>
        <position position="71"/>
    </location>
    <ligand>
        <name>Fe cation</name>
        <dbReference type="ChEBI" id="CHEBI:24875"/>
        <label>2</label>
    </ligand>
</feature>
<dbReference type="InterPro" id="IPR009078">
    <property type="entry name" value="Ferritin-like_SF"/>
</dbReference>
<dbReference type="GO" id="GO:0008340">
    <property type="term" value="P:determination of adult lifespan"/>
    <property type="evidence" value="ECO:0007669"/>
    <property type="project" value="TreeGrafter"/>
</dbReference>
<evidence type="ECO:0000256" key="8">
    <source>
        <dbReference type="HAMAP-Rule" id="MF_03194"/>
    </source>
</evidence>
<keyword evidence="6 8" id="KW-0503">Monooxygenase</keyword>
<evidence type="ECO:0000256" key="1">
    <source>
        <dbReference type="ARBA" id="ARBA00004749"/>
    </source>
</evidence>
<dbReference type="GO" id="GO:2000377">
    <property type="term" value="P:regulation of reactive oxygen species metabolic process"/>
    <property type="evidence" value="ECO:0007669"/>
    <property type="project" value="TreeGrafter"/>
</dbReference>
<keyword evidence="4 8" id="KW-0560">Oxidoreductase</keyword>
<comment type="subunit">
    <text evidence="8">Component of a multi-subunit COQ enzyme complex.</text>
</comment>
<evidence type="ECO:0000256" key="5">
    <source>
        <dbReference type="ARBA" id="ARBA00023004"/>
    </source>
</evidence>
<keyword evidence="2 8" id="KW-0831">Ubiquinone biosynthesis</keyword>
<dbReference type="GO" id="GO:0046872">
    <property type="term" value="F:metal ion binding"/>
    <property type="evidence" value="ECO:0007669"/>
    <property type="project" value="UniProtKB-KW"/>
</dbReference>
<feature type="binding site" evidence="8">
    <location>
        <position position="159"/>
    </location>
    <ligand>
        <name>Fe cation</name>
        <dbReference type="ChEBI" id="CHEBI:24875"/>
        <label>1</label>
    </ligand>
</feature>
<comment type="cofactor">
    <cofactor evidence="8">
        <name>Fe cation</name>
        <dbReference type="ChEBI" id="CHEBI:24875"/>
    </cofactor>
    <text evidence="8">Binds 2 iron ions per subunit.</text>
</comment>
<feature type="binding site" evidence="8">
    <location>
        <position position="41"/>
    </location>
    <ligand>
        <name>Fe cation</name>
        <dbReference type="ChEBI" id="CHEBI:24875"/>
        <label>1</label>
    </ligand>
</feature>
<dbReference type="EC" id="1.14.99.60" evidence="8"/>
<dbReference type="Pfam" id="PF03232">
    <property type="entry name" value="COQ7"/>
    <property type="match status" value="1"/>
</dbReference>
<proteinExistence type="evidence at transcript level"/>
<evidence type="ECO:0000256" key="7">
    <source>
        <dbReference type="ARBA" id="ARBA00023136"/>
    </source>
</evidence>
<dbReference type="EMBL" id="JN315729">
    <property type="protein sequence ID" value="AEX09207.1"/>
    <property type="molecule type" value="mRNA"/>
</dbReference>
<dbReference type="HAMAP" id="MF_01658">
    <property type="entry name" value="COQ7"/>
    <property type="match status" value="1"/>
</dbReference>
<dbReference type="GO" id="GO:0005634">
    <property type="term" value="C:nucleus"/>
    <property type="evidence" value="ECO:0007669"/>
    <property type="project" value="TreeGrafter"/>
</dbReference>
<dbReference type="InterPro" id="IPR011566">
    <property type="entry name" value="Ubq_synth_Coq7"/>
</dbReference>
<keyword evidence="8" id="KW-0999">Mitochondrion inner membrane</keyword>
<dbReference type="SUPFAM" id="SSF47240">
    <property type="entry name" value="Ferritin-like"/>
    <property type="match status" value="1"/>
</dbReference>
<dbReference type="UniPathway" id="UPA00232"/>
<keyword evidence="5 8" id="KW-0408">Iron</keyword>
<keyword evidence="8" id="KW-0496">Mitochondrion</keyword>
<dbReference type="CDD" id="cd01042">
    <property type="entry name" value="DMQH"/>
    <property type="match status" value="1"/>
</dbReference>
<feature type="binding site" evidence="8">
    <location>
        <position position="71"/>
    </location>
    <ligand>
        <name>Fe cation</name>
        <dbReference type="ChEBI" id="CHEBI:24875"/>
        <label>1</label>
    </ligand>
</feature>
<protein>
    <recommendedName>
        <fullName evidence="8">5-demethoxyubiquinone hydroxylase, mitochondrial</fullName>
        <shortName evidence="8">DMQ hydroxylase</shortName>
        <ecNumber evidence="8">1.14.99.60</ecNumber>
    </recommendedName>
    <alternativeName>
        <fullName evidence="8">Ubiquinone biosynthesis monooxygenase COQ7</fullName>
    </alternativeName>
</protein>
<dbReference type="GO" id="GO:0010468">
    <property type="term" value="P:regulation of gene expression"/>
    <property type="evidence" value="ECO:0007669"/>
    <property type="project" value="TreeGrafter"/>
</dbReference>
<dbReference type="GO" id="GO:0016709">
    <property type="term" value="F:oxidoreductase activity, acting on paired donors, with incorporation or reduction of molecular oxygen, NAD(P)H as one donor, and incorporation of one atom of oxygen"/>
    <property type="evidence" value="ECO:0007669"/>
    <property type="project" value="UniProtKB-UniRule"/>
</dbReference>
<dbReference type="GO" id="GO:0031314">
    <property type="term" value="C:extrinsic component of mitochondrial inner membrane"/>
    <property type="evidence" value="ECO:0007669"/>
    <property type="project" value="UniProtKB-UniRule"/>
</dbReference>
<feature type="binding site" evidence="8">
    <location>
        <position position="159"/>
    </location>
    <ligand>
        <name>Fe cation</name>
        <dbReference type="ChEBI" id="CHEBI:24875"/>
        <label>2</label>
    </ligand>
</feature>
<evidence type="ECO:0000256" key="4">
    <source>
        <dbReference type="ARBA" id="ARBA00023002"/>
    </source>
</evidence>
<accession>H2CYP9</accession>
<comment type="catalytic activity">
    <reaction evidence="8">
        <text>a 5-methoxy-2-methyl-3-(all-trans-polyprenyl)benzene-1,4-diol + AH2 + O2 = a 3-demethylubiquinol + A + H2O</text>
        <dbReference type="Rhea" id="RHEA:50908"/>
        <dbReference type="Rhea" id="RHEA-COMP:10859"/>
        <dbReference type="Rhea" id="RHEA-COMP:10914"/>
        <dbReference type="ChEBI" id="CHEBI:13193"/>
        <dbReference type="ChEBI" id="CHEBI:15377"/>
        <dbReference type="ChEBI" id="CHEBI:15379"/>
        <dbReference type="ChEBI" id="CHEBI:17499"/>
        <dbReference type="ChEBI" id="CHEBI:84167"/>
        <dbReference type="ChEBI" id="CHEBI:84422"/>
        <dbReference type="EC" id="1.14.99.60"/>
    </reaction>
</comment>
<feature type="binding site" evidence="8">
    <location>
        <position position="162"/>
    </location>
    <ligand>
        <name>Fe cation</name>
        <dbReference type="ChEBI" id="CHEBI:24875"/>
        <label>2</label>
    </ligand>
</feature>
<evidence type="ECO:0000256" key="2">
    <source>
        <dbReference type="ARBA" id="ARBA00022688"/>
    </source>
</evidence>
<dbReference type="AlphaFoldDB" id="H2CYP9"/>
<dbReference type="GO" id="GO:0008682">
    <property type="term" value="F:3-demethoxyubiquinol 3-hydroxylase activity"/>
    <property type="evidence" value="ECO:0007669"/>
    <property type="project" value="UniProtKB-EC"/>
</dbReference>
<reference evidence="9" key="1">
    <citation type="journal article" date="2012" name="Proteomics">
        <title>Molecular diversity of the telson and venom components from Pandinus cavimanus (Scorpionidae Latreille 1802): transcriptome, venomics and function.</title>
        <authorList>
            <person name="Diego-Garcia E."/>
            <person name="Peigneur S."/>
            <person name="Clynen E."/>
            <person name="Marien T."/>
            <person name="Czech L."/>
            <person name="Schoofs L."/>
            <person name="Tytgat J."/>
        </authorList>
    </citation>
    <scope>NUCLEOTIDE SEQUENCE</scope>
</reference>
<feature type="binding site" evidence="8">
    <location>
        <position position="74"/>
    </location>
    <ligand>
        <name>Fe cation</name>
        <dbReference type="ChEBI" id="CHEBI:24875"/>
        <label>1</label>
    </ligand>
</feature>
<comment type="similarity">
    <text evidence="8">Belongs to the COQ7 family.</text>
</comment>
<keyword evidence="9" id="KW-0830">Ubiquinone</keyword>
<dbReference type="PANTHER" id="PTHR11237">
    <property type="entry name" value="COENZYME Q10 BIOSYNTHESIS PROTEIN 7"/>
    <property type="match status" value="1"/>
</dbReference>
<evidence type="ECO:0000313" key="9">
    <source>
        <dbReference type="EMBL" id="AEX09207.1"/>
    </source>
</evidence>
<sequence length="198" mass="22307">MSSVPFAVLRRGLATRAGKEALEKKRHALCDRILRVDRAGELGADRIYAGQMAVLGRTSVGPIIQEMWDQEKYHLKTFEQLIPKYRARPTALLPFWNVAGFLLGAGTALLGKESAMACTVAVEHVITEHYNDQIRELMADDPVHNEELLNVLKQFRDDEQHHHDTGLDYGATNAPFYSMLSETIKFGCKTAIWIAERI</sequence>
<dbReference type="GO" id="GO:0006744">
    <property type="term" value="P:ubiquinone biosynthetic process"/>
    <property type="evidence" value="ECO:0007669"/>
    <property type="project" value="UniProtKB-UniRule"/>
</dbReference>
<name>H2CYP9_PANCV</name>